<evidence type="ECO:0000313" key="2">
    <source>
        <dbReference type="EMBL" id="QGR08009.1"/>
    </source>
</evidence>
<dbReference type="Gene3D" id="3.30.70.2150">
    <property type="match status" value="3"/>
</dbReference>
<feature type="domain" description="N-acetylglucosamine binding protein A" evidence="1">
    <location>
        <begin position="335"/>
        <end position="419"/>
    </location>
</feature>
<reference evidence="3" key="1">
    <citation type="submission" date="2017-11" db="EMBL/GenBank/DDBJ databases">
        <title>Genome sequence of Pantoea sp. MSR2.</title>
        <authorList>
            <person name="Nascimento F.X."/>
        </authorList>
    </citation>
    <scope>NUCLEOTIDE SEQUENCE [LARGE SCALE GENOMIC DNA]</scope>
    <source>
        <strain evidence="3">MSR2</strain>
    </source>
</reference>
<evidence type="ECO:0000313" key="3">
    <source>
        <dbReference type="Proteomes" id="UP000424872"/>
    </source>
</evidence>
<protein>
    <recommendedName>
        <fullName evidence="1">N-acetylglucosamine binding protein A domain-containing protein</fullName>
    </recommendedName>
</protein>
<dbReference type="Proteomes" id="UP000424872">
    <property type="component" value="Chromosome"/>
</dbReference>
<organism evidence="2 3">
    <name type="scientific">Pantoea phytobeneficialis</name>
    <dbReference type="NCBI Taxonomy" id="2052056"/>
    <lineage>
        <taxon>Bacteria</taxon>
        <taxon>Pseudomonadati</taxon>
        <taxon>Pseudomonadota</taxon>
        <taxon>Gammaproteobacteria</taxon>
        <taxon>Enterobacterales</taxon>
        <taxon>Erwiniaceae</taxon>
        <taxon>Pantoea</taxon>
    </lineage>
</organism>
<dbReference type="Pfam" id="PF18416">
    <property type="entry name" value="GbpA_2"/>
    <property type="match status" value="1"/>
</dbReference>
<gene>
    <name evidence="2" type="ORF">CTZ24_16900</name>
</gene>
<evidence type="ECO:0000259" key="1">
    <source>
        <dbReference type="Pfam" id="PF18416"/>
    </source>
</evidence>
<sequence>MAGWNYTLDATNITGLTFPFTVNTAPETPGYYYASQFGFTGATAIGYIGLQPRTADQYSVVFSSFVYGTEVVDSERCRLGADGSYGASCSRLYPIKKGQRYLFEVRRGSDDVNVWYGFVKEEGSTTETQIGAWRLPAGSGLLRSVQSGWIEYYKSVDTCYTPEVSQITVSPPYVTATGKQGSFYYPHEYGRCTGKVNYQYGWVGNDLRTTVGRRMITTDAYSSALFDGELSPDSFITIGVYDSQNKELEKHTVKVGKDYVSKWTWPAYSAAIFNSNLKKVKLGMLDINTGEINVKPGSSFENQIYKNKLDNLKVITTIEDMWVNNDPFGDELYTGDLASGSSVMITVKDQAGQMLEDYTVMVPDSMTGRWRWSEYTGYEFNNALKKIKIGVKDANNDITIMPWTSWQNKIWKKSQEHLTVKAEIFTASENPWVNHDLFGDKLAADLPSGSKVTIKVKSSLGNLLEEHTVELPDGHLDRYKWPPFAANEFNQIFKQIVIGEKEGDNTINVIAGSQYRNLIWKKERANLTVEVSID</sequence>
<accession>A0AAP9KQG4</accession>
<dbReference type="EMBL" id="CP024636">
    <property type="protein sequence ID" value="QGR08009.1"/>
    <property type="molecule type" value="Genomic_DNA"/>
</dbReference>
<dbReference type="KEGG" id="ppho:CTZ24_16900"/>
<dbReference type="AlphaFoldDB" id="A0AAP9KQG4"/>
<name>A0AAP9KQG4_9GAMM</name>
<dbReference type="InterPro" id="IPR041029">
    <property type="entry name" value="GbpA_2"/>
</dbReference>
<proteinExistence type="predicted"/>